<dbReference type="Proteomes" id="UP000045051">
    <property type="component" value="Unassembled WGS sequence"/>
</dbReference>
<protein>
    <recommendedName>
        <fullName evidence="1">DinB-like domain-containing protein</fullName>
    </recommendedName>
</protein>
<dbReference type="Gene3D" id="1.20.120.450">
    <property type="entry name" value="dinb family like domain"/>
    <property type="match status" value="1"/>
</dbReference>
<organism evidence="2 3">
    <name type="scientific">Capnocytophaga canis</name>
    <dbReference type="NCBI Taxonomy" id="1848903"/>
    <lineage>
        <taxon>Bacteria</taxon>
        <taxon>Pseudomonadati</taxon>
        <taxon>Bacteroidota</taxon>
        <taxon>Flavobacteriia</taxon>
        <taxon>Flavobacteriales</taxon>
        <taxon>Flavobacteriaceae</taxon>
        <taxon>Capnocytophaga</taxon>
    </lineage>
</organism>
<feature type="domain" description="DinB-like" evidence="1">
    <location>
        <begin position="13"/>
        <end position="152"/>
    </location>
</feature>
<dbReference type="AlphaFoldDB" id="A0A0B7ID74"/>
<sequence length="178" mass="20713">MNNKKIAEILASQYKASLGMLRKTLEKVPEDQWNTDEYNNPNWQIAYHCIAAIQYYLGANDASFVPFEKAIRGAESLGGSQEWENPDAGVVVEGFHTKEELFSFIDELNENLLQRIEALPFEADSGYEWYPVSRFELHLNCIRHTQHHTAEIIERLKIKGISGFRWWVNEHEPEEWEG</sequence>
<reference evidence="2 3" key="1">
    <citation type="submission" date="2015-01" db="EMBL/GenBank/DDBJ databases">
        <authorList>
            <person name="MANFREDI Pablo"/>
        </authorList>
    </citation>
    <scope>NUCLEOTIDE SEQUENCE [LARGE SCALE GENOMIC DNA]</scope>
    <source>
        <strain evidence="2 3">CcD38</strain>
    </source>
</reference>
<accession>A0A0B7ID74</accession>
<keyword evidence="3" id="KW-1185">Reference proteome</keyword>
<dbReference type="InterPro" id="IPR024775">
    <property type="entry name" value="DinB-like"/>
</dbReference>
<name>A0A0B7ID74_9FLAO</name>
<evidence type="ECO:0000313" key="3">
    <source>
        <dbReference type="Proteomes" id="UP000045051"/>
    </source>
</evidence>
<proteinExistence type="predicted"/>
<dbReference type="Pfam" id="PF12867">
    <property type="entry name" value="DinB_2"/>
    <property type="match status" value="1"/>
</dbReference>
<evidence type="ECO:0000313" key="2">
    <source>
        <dbReference type="EMBL" id="CEN47947.1"/>
    </source>
</evidence>
<dbReference type="SUPFAM" id="SSF109854">
    <property type="entry name" value="DinB/YfiT-like putative metalloenzymes"/>
    <property type="match status" value="1"/>
</dbReference>
<evidence type="ECO:0000259" key="1">
    <source>
        <dbReference type="Pfam" id="PF12867"/>
    </source>
</evidence>
<dbReference type="RefSeq" id="WP_042344757.1">
    <property type="nucleotide sequence ID" value="NZ_CDOH01000115.1"/>
</dbReference>
<dbReference type="InterPro" id="IPR034660">
    <property type="entry name" value="DinB/YfiT-like"/>
</dbReference>
<gene>
    <name evidence="2" type="ORF">CCAND38_500028</name>
</gene>
<dbReference type="EMBL" id="CDOI01000163">
    <property type="protein sequence ID" value="CEN47947.1"/>
    <property type="molecule type" value="Genomic_DNA"/>
</dbReference>